<feature type="domain" description="Calcineurin-like phosphoesterase" evidence="2">
    <location>
        <begin position="1"/>
        <end position="180"/>
    </location>
</feature>
<reference evidence="3 4" key="1">
    <citation type="submission" date="2017-08" db="EMBL/GenBank/DDBJ databases">
        <title>WGS of Clinical strains of the CDC Group NO-1 linked to zoonotic infections in humans.</title>
        <authorList>
            <person name="Bernier A.-M."/>
            <person name="Bernard K."/>
        </authorList>
    </citation>
    <scope>NUCLEOTIDE SEQUENCE [LARGE SCALE GENOMIC DNA]</scope>
    <source>
        <strain evidence="3 4">NML03-0146</strain>
    </source>
</reference>
<sequence>MKFALLSDIHGNLPALQAVLTCLRAQGIAQVVNLGDSLSGPLWPLETAQCLMQQGWPTLAGNHERQLLSLPPERMGASDAYAHAQLSPAVFDWLRQLPATLRPAPDVLLCHGTPGSDRHYFLHSIVAGRLCLATAQEIDERLGGERARLVACGHTHLPGVLQTARGQTLVNPGSVGLPAYDDDRPEPHVVENGSPHARYAVAERLPAASGSAWAVTLHAVPYDHEAAARQAERNARPDWAHALRTGRMPAGA</sequence>
<comment type="caution">
    <text evidence="3">The sequence shown here is derived from an EMBL/GenBank/DDBJ whole genome shotgun (WGS) entry which is preliminary data.</text>
</comment>
<accession>A0A2A2AEP3</accession>
<dbReference type="PANTHER" id="PTHR42850:SF2">
    <property type="entry name" value="BLL5683 PROTEIN"/>
    <property type="match status" value="1"/>
</dbReference>
<dbReference type="InterPro" id="IPR029052">
    <property type="entry name" value="Metallo-depent_PP-like"/>
</dbReference>
<dbReference type="RefSeq" id="WP_095549007.1">
    <property type="nucleotide sequence ID" value="NZ_CP154474.1"/>
</dbReference>
<dbReference type="GO" id="GO:0016791">
    <property type="term" value="F:phosphatase activity"/>
    <property type="evidence" value="ECO:0007669"/>
    <property type="project" value="TreeGrafter"/>
</dbReference>
<gene>
    <name evidence="3" type="ORF">CK620_03055</name>
</gene>
<proteinExistence type="inferred from homology"/>
<protein>
    <submittedName>
        <fullName evidence="3">YfcE family phosphodiesterase</fullName>
    </submittedName>
</protein>
<comment type="similarity">
    <text evidence="1">Belongs to the metallophosphoesterase superfamily. YfcE family.</text>
</comment>
<dbReference type="Pfam" id="PF12850">
    <property type="entry name" value="Metallophos_2"/>
    <property type="match status" value="1"/>
</dbReference>
<organism evidence="3 4">
    <name type="scientific">Vandammella animalimorsus</name>
    <dbReference type="NCBI Taxonomy" id="2029117"/>
    <lineage>
        <taxon>Bacteria</taxon>
        <taxon>Pseudomonadati</taxon>
        <taxon>Pseudomonadota</taxon>
        <taxon>Betaproteobacteria</taxon>
        <taxon>Burkholderiales</taxon>
        <taxon>Comamonadaceae</taxon>
        <taxon>Vandammella</taxon>
    </lineage>
</organism>
<evidence type="ECO:0000313" key="4">
    <source>
        <dbReference type="Proteomes" id="UP000217999"/>
    </source>
</evidence>
<dbReference type="PANTHER" id="PTHR42850">
    <property type="entry name" value="METALLOPHOSPHOESTERASE"/>
    <property type="match status" value="1"/>
</dbReference>
<dbReference type="CDD" id="cd00838">
    <property type="entry name" value="MPP_superfamily"/>
    <property type="match status" value="1"/>
</dbReference>
<dbReference type="InterPro" id="IPR011152">
    <property type="entry name" value="Pesterase_MJ0912"/>
</dbReference>
<dbReference type="SUPFAM" id="SSF56300">
    <property type="entry name" value="Metallo-dependent phosphatases"/>
    <property type="match status" value="1"/>
</dbReference>
<evidence type="ECO:0000313" key="3">
    <source>
        <dbReference type="EMBL" id="PAT36201.1"/>
    </source>
</evidence>
<dbReference type="EMBL" id="NSJF01000001">
    <property type="protein sequence ID" value="PAT36201.1"/>
    <property type="molecule type" value="Genomic_DNA"/>
</dbReference>
<evidence type="ECO:0000259" key="2">
    <source>
        <dbReference type="Pfam" id="PF12850"/>
    </source>
</evidence>
<dbReference type="Gene3D" id="3.60.21.10">
    <property type="match status" value="1"/>
</dbReference>
<dbReference type="InterPro" id="IPR050126">
    <property type="entry name" value="Ap4A_hydrolase"/>
</dbReference>
<dbReference type="InterPro" id="IPR024654">
    <property type="entry name" value="Calcineurin-like_PHP_lpxH"/>
</dbReference>
<dbReference type="Proteomes" id="UP000217999">
    <property type="component" value="Unassembled WGS sequence"/>
</dbReference>
<dbReference type="GO" id="GO:0005737">
    <property type="term" value="C:cytoplasm"/>
    <property type="evidence" value="ECO:0007669"/>
    <property type="project" value="TreeGrafter"/>
</dbReference>
<evidence type="ECO:0000256" key="1">
    <source>
        <dbReference type="ARBA" id="ARBA00008950"/>
    </source>
</evidence>
<dbReference type="AlphaFoldDB" id="A0A2A2AEP3"/>
<dbReference type="PIRSF" id="PIRSF000883">
    <property type="entry name" value="Pesterase_MJ0912"/>
    <property type="match status" value="1"/>
</dbReference>
<name>A0A2A2AEP3_9BURK</name>